<dbReference type="SUPFAM" id="SSF48366">
    <property type="entry name" value="Ras GEF"/>
    <property type="match status" value="1"/>
</dbReference>
<dbReference type="AlphaFoldDB" id="A0AAV7ZRR1"/>
<dbReference type="PANTHER" id="PTHR23113">
    <property type="entry name" value="GUANINE NUCLEOTIDE EXCHANGE FACTOR"/>
    <property type="match status" value="1"/>
</dbReference>
<feature type="compositionally biased region" description="Basic and acidic residues" evidence="3">
    <location>
        <begin position="157"/>
        <end position="169"/>
    </location>
</feature>
<accession>A0AAV7ZRR1</accession>
<dbReference type="PANTHER" id="PTHR23113:SF365">
    <property type="entry name" value="RAS-GEF DOMAIN-CONTAINING PROTEIN"/>
    <property type="match status" value="1"/>
</dbReference>
<dbReference type="InterPro" id="IPR023578">
    <property type="entry name" value="Ras_GEF_dom_sf"/>
</dbReference>
<dbReference type="Proteomes" id="UP001146793">
    <property type="component" value="Unassembled WGS sequence"/>
</dbReference>
<dbReference type="Gene3D" id="1.20.870.10">
    <property type="entry name" value="Son of sevenless (SoS) protein Chain: S domain 1"/>
    <property type="match status" value="1"/>
</dbReference>
<evidence type="ECO:0000256" key="2">
    <source>
        <dbReference type="PROSITE-ProRule" id="PRU00168"/>
    </source>
</evidence>
<dbReference type="GO" id="GO:0007264">
    <property type="term" value="P:small GTPase-mediated signal transduction"/>
    <property type="evidence" value="ECO:0007669"/>
    <property type="project" value="InterPro"/>
</dbReference>
<dbReference type="InterPro" id="IPR001895">
    <property type="entry name" value="RASGEF_cat_dom"/>
</dbReference>
<evidence type="ECO:0000259" key="4">
    <source>
        <dbReference type="PROSITE" id="PS50009"/>
    </source>
</evidence>
<evidence type="ECO:0000313" key="6">
    <source>
        <dbReference type="EMBL" id="KAJ3443332.1"/>
    </source>
</evidence>
<dbReference type="EMBL" id="JANTQA010000023">
    <property type="protein sequence ID" value="KAJ3443332.1"/>
    <property type="molecule type" value="Genomic_DNA"/>
</dbReference>
<feature type="region of interest" description="Disordered" evidence="3">
    <location>
        <begin position="153"/>
        <end position="180"/>
    </location>
</feature>
<evidence type="ECO:0000256" key="1">
    <source>
        <dbReference type="ARBA" id="ARBA00022658"/>
    </source>
</evidence>
<dbReference type="PROSITE" id="PS50009">
    <property type="entry name" value="RASGEF_CAT"/>
    <property type="match status" value="1"/>
</dbReference>
<protein>
    <submittedName>
        <fullName evidence="6">Guanine nucleotide exchange factor</fullName>
    </submittedName>
</protein>
<dbReference type="Gene3D" id="1.10.840.10">
    <property type="entry name" value="Ras guanine-nucleotide exchange factors catalytic domain"/>
    <property type="match status" value="1"/>
</dbReference>
<keyword evidence="1 2" id="KW-0344">Guanine-nucleotide releasing factor</keyword>
<reference evidence="6" key="1">
    <citation type="submission" date="2022-08" db="EMBL/GenBank/DDBJ databases">
        <title>Novel sulphate-reducing endosymbionts in the free-living metamonad Anaeramoeba.</title>
        <authorList>
            <person name="Jerlstrom-Hultqvist J."/>
            <person name="Cepicka I."/>
            <person name="Gallot-Lavallee L."/>
            <person name="Salas-Leiva D."/>
            <person name="Curtis B.A."/>
            <person name="Zahonova K."/>
            <person name="Pipaliya S."/>
            <person name="Dacks J."/>
            <person name="Roger A.J."/>
        </authorList>
    </citation>
    <scope>NUCLEOTIDE SEQUENCE</scope>
    <source>
        <strain evidence="6">Busselton2</strain>
    </source>
</reference>
<feature type="domain" description="Ras-GEF" evidence="4">
    <location>
        <begin position="203"/>
        <end position="435"/>
    </location>
</feature>
<feature type="domain" description="N-terminal Ras-GEF" evidence="5">
    <location>
        <begin position="19"/>
        <end position="139"/>
    </location>
</feature>
<name>A0AAV7ZRR1_9EUKA</name>
<dbReference type="PROSITE" id="PS50212">
    <property type="entry name" value="RASGEF_NTER"/>
    <property type="match status" value="1"/>
</dbReference>
<dbReference type="InterPro" id="IPR036964">
    <property type="entry name" value="RASGEF_cat_dom_sf"/>
</dbReference>
<dbReference type="GO" id="GO:0005085">
    <property type="term" value="F:guanyl-nucleotide exchange factor activity"/>
    <property type="evidence" value="ECO:0007669"/>
    <property type="project" value="UniProtKB-KW"/>
</dbReference>
<dbReference type="SMART" id="SM00147">
    <property type="entry name" value="RasGEF"/>
    <property type="match status" value="1"/>
</dbReference>
<dbReference type="Pfam" id="PF00617">
    <property type="entry name" value="RasGEF"/>
    <property type="match status" value="1"/>
</dbReference>
<proteinExistence type="predicted"/>
<evidence type="ECO:0000313" key="7">
    <source>
        <dbReference type="Proteomes" id="UP001146793"/>
    </source>
</evidence>
<evidence type="ECO:0000259" key="5">
    <source>
        <dbReference type="PROSITE" id="PS50212"/>
    </source>
</evidence>
<gene>
    <name evidence="6" type="ORF">M0812_09167</name>
</gene>
<dbReference type="InterPro" id="IPR008937">
    <property type="entry name" value="Ras-like_GEF"/>
</dbReference>
<dbReference type="InterPro" id="IPR000651">
    <property type="entry name" value="Ras-like_Gua-exchang_fac_N"/>
</dbReference>
<sequence>MEKKTSNNSSDNNESAVFEDGKLRSASLDFMVKYLSEANPQDQEITPAILVCHSTLVETKVFFLKFVEIYKGLSGNKEKQSTLLRNLYLWITLTPEIFVGDFLIETSDFIESLDNEYPKEILSINEKLEFIRGIEKNESTTVLTEALQTTSVTENAKQLEEENEKEKNNKTKKKRNRRKENQFEKPLLPRWVPLRKITLNDLKPLEIARQLTLLQQSIYLKIKRNELVTAKWAKSNLKHLSPNILKYISKYNLISHVFTSWILSSRKKKNRAKILDKCIQIMDICFKWGDFVTTSILKNSLSSKPILRLSNSWDLVSEKKIQTFQRTEEMFSHEKRFWKLRTIHDNTFGKCVPFPGLYLVDLTFITEGNPNDHLDNFNLHKIRLEYRVIESFVCFQTQGKYNFKTIPQIQKLLERTFEGDLEKIFYKSSIELEPQN</sequence>
<comment type="caution">
    <text evidence="6">The sequence shown here is derived from an EMBL/GenBank/DDBJ whole genome shotgun (WGS) entry which is preliminary data.</text>
</comment>
<evidence type="ECO:0000256" key="3">
    <source>
        <dbReference type="SAM" id="MobiDB-lite"/>
    </source>
</evidence>
<organism evidence="6 7">
    <name type="scientific">Anaeramoeba flamelloides</name>
    <dbReference type="NCBI Taxonomy" id="1746091"/>
    <lineage>
        <taxon>Eukaryota</taxon>
        <taxon>Metamonada</taxon>
        <taxon>Anaeramoebidae</taxon>
        <taxon>Anaeramoeba</taxon>
    </lineage>
</organism>